<dbReference type="GO" id="GO:0004553">
    <property type="term" value="F:hydrolase activity, hydrolyzing O-glycosyl compounds"/>
    <property type="evidence" value="ECO:0007669"/>
    <property type="project" value="InterPro"/>
</dbReference>
<dbReference type="PANTHER" id="PTHR10963:SF55">
    <property type="entry name" value="GLYCOSIDE HYDROLASE FAMILY 16 PROTEIN"/>
    <property type="match status" value="1"/>
</dbReference>
<dbReference type="EMBL" id="CP045810">
    <property type="protein sequence ID" value="QHN39821.1"/>
    <property type="molecule type" value="Genomic_DNA"/>
</dbReference>
<evidence type="ECO:0000256" key="1">
    <source>
        <dbReference type="ARBA" id="ARBA00006865"/>
    </source>
</evidence>
<keyword evidence="2" id="KW-0732">Signal</keyword>
<feature type="chain" id="PRO_5038788085" evidence="2">
    <location>
        <begin position="28"/>
        <end position="304"/>
    </location>
</feature>
<protein>
    <submittedName>
        <fullName evidence="3">Family 16 glycosylhydrolase</fullName>
    </submittedName>
</protein>
<reference evidence="3" key="1">
    <citation type="journal article" date="2021" name="Nat. Microbiol.">
        <title>Cocultivation of an ultrasmall environmental parasitic bacterium with lytic ability against bacteria associated with wastewater foams.</title>
        <authorList>
            <person name="Batinovic S."/>
            <person name="Rose J.J.A."/>
            <person name="Ratcliffe J."/>
            <person name="Seviour R.J."/>
            <person name="Petrovski S."/>
        </authorList>
    </citation>
    <scope>NUCLEOTIDE SEQUENCE</scope>
    <source>
        <strain evidence="3">CON44</strain>
    </source>
</reference>
<organism evidence="3">
    <name type="scientific">Gordonia amarae</name>
    <dbReference type="NCBI Taxonomy" id="36821"/>
    <lineage>
        <taxon>Bacteria</taxon>
        <taxon>Bacillati</taxon>
        <taxon>Actinomycetota</taxon>
        <taxon>Actinomycetes</taxon>
        <taxon>Mycobacteriales</taxon>
        <taxon>Gordoniaceae</taxon>
        <taxon>Gordonia</taxon>
    </lineage>
</organism>
<dbReference type="InterPro" id="IPR050546">
    <property type="entry name" value="Glycosyl_Hydrlase_16"/>
</dbReference>
<evidence type="ECO:0000313" key="3">
    <source>
        <dbReference type="EMBL" id="QHN39821.1"/>
    </source>
</evidence>
<dbReference type="SUPFAM" id="SSF49899">
    <property type="entry name" value="Concanavalin A-like lectins/glucanases"/>
    <property type="match status" value="1"/>
</dbReference>
<dbReference type="Gene3D" id="2.60.120.200">
    <property type="match status" value="1"/>
</dbReference>
<evidence type="ECO:0000256" key="2">
    <source>
        <dbReference type="SAM" id="SignalP"/>
    </source>
</evidence>
<feature type="signal peptide" evidence="2">
    <location>
        <begin position="1"/>
        <end position="27"/>
    </location>
</feature>
<name>A0A857KJL1_9ACTN</name>
<dbReference type="PROSITE" id="PS51257">
    <property type="entry name" value="PROKAR_LIPOPROTEIN"/>
    <property type="match status" value="1"/>
</dbReference>
<dbReference type="PROSITE" id="PS51762">
    <property type="entry name" value="GH16_2"/>
    <property type="match status" value="1"/>
</dbReference>
<dbReference type="CDD" id="cd00413">
    <property type="entry name" value="Glyco_hydrolase_16"/>
    <property type="match status" value="1"/>
</dbReference>
<sequence length="304" mass="33531">MVTARARRVRPAVVAALAAGLVLTSCGDSGGSDSAADALNCDHRATISGVAPPHAIEGTWQSVFIDDFNRCELGENWSAYDGRPGGAKYGKWHPSMVSIDNGALRLHSKRDGDDWKIGGVSNWPVTQKYGRWEVRYRVERSADISYHFLLWPQNEKWPPEIDFAEDVSSGRDEITAFLHWKDGKEKRKAKAHIAGDFTDWRTVGVEWAPGIVRYLLDGKVWAISRSPDRAPTTPMWLGLQMGAGACALRAEWGMAPCTRAEPRPLESSVDIDWVAVYDVMTSYASLDKSGYFDNAPGAVDLTDS</sequence>
<dbReference type="Pfam" id="PF00722">
    <property type="entry name" value="Glyco_hydro_16"/>
    <property type="match status" value="1"/>
</dbReference>
<dbReference type="InterPro" id="IPR000757">
    <property type="entry name" value="Beta-glucanase-like"/>
</dbReference>
<dbReference type="AlphaFoldDB" id="A0A857KJL1"/>
<dbReference type="InterPro" id="IPR013320">
    <property type="entry name" value="ConA-like_dom_sf"/>
</dbReference>
<accession>A0A857KJL1</accession>
<dbReference type="GO" id="GO:0005975">
    <property type="term" value="P:carbohydrate metabolic process"/>
    <property type="evidence" value="ECO:0007669"/>
    <property type="project" value="InterPro"/>
</dbReference>
<dbReference type="PANTHER" id="PTHR10963">
    <property type="entry name" value="GLYCOSYL HYDROLASE-RELATED"/>
    <property type="match status" value="1"/>
</dbReference>
<proteinExistence type="inferred from homology"/>
<comment type="similarity">
    <text evidence="1">Belongs to the glycosyl hydrolase 16 family.</text>
</comment>
<dbReference type="RefSeq" id="WP_005181066.1">
    <property type="nucleotide sequence ID" value="NZ_CP045804.1"/>
</dbReference>
<gene>
    <name evidence="3" type="ORF">GII30_12195</name>
</gene>